<dbReference type="AlphaFoldDB" id="A0A512CA83"/>
<evidence type="ECO:0000313" key="2">
    <source>
        <dbReference type="EMBL" id="GEO21122.1"/>
    </source>
</evidence>
<dbReference type="InterPro" id="IPR050383">
    <property type="entry name" value="GlyoxalaseI/FosfomycinResist"/>
</dbReference>
<keyword evidence="3" id="KW-1185">Reference proteome</keyword>
<proteinExistence type="predicted"/>
<protein>
    <recommendedName>
        <fullName evidence="1">VOC domain-containing protein</fullName>
    </recommendedName>
</protein>
<evidence type="ECO:0000313" key="3">
    <source>
        <dbReference type="Proteomes" id="UP000321301"/>
    </source>
</evidence>
<gene>
    <name evidence="2" type="ORF">CQA01_16560</name>
</gene>
<dbReference type="EMBL" id="BJYV01000006">
    <property type="protein sequence ID" value="GEO21122.1"/>
    <property type="molecule type" value="Genomic_DNA"/>
</dbReference>
<dbReference type="InterPro" id="IPR029068">
    <property type="entry name" value="Glyas_Bleomycin-R_OHBP_Dase"/>
</dbReference>
<dbReference type="InterPro" id="IPR037523">
    <property type="entry name" value="VOC_core"/>
</dbReference>
<dbReference type="InterPro" id="IPR025870">
    <property type="entry name" value="Glyoxalase-like_dom"/>
</dbReference>
<dbReference type="Gene3D" id="3.10.180.10">
    <property type="entry name" value="2,3-Dihydroxybiphenyl 1,2-Dioxygenase, domain 1"/>
    <property type="match status" value="1"/>
</dbReference>
<name>A0A512CA83_9BACT</name>
<dbReference type="PROSITE" id="PS51819">
    <property type="entry name" value="VOC"/>
    <property type="match status" value="1"/>
</dbReference>
<comment type="caution">
    <text evidence="2">The sequence shown here is derived from an EMBL/GenBank/DDBJ whole genome shotgun (WGS) entry which is preliminary data.</text>
</comment>
<feature type="domain" description="VOC" evidence="1">
    <location>
        <begin position="2"/>
        <end position="127"/>
    </location>
</feature>
<evidence type="ECO:0000259" key="1">
    <source>
        <dbReference type="PROSITE" id="PS51819"/>
    </source>
</evidence>
<sequence length="131" mass="14733">MKYGYTIFYVDNVKETIAFYEKAFGFHKKFVTPENDYGELLSGETTISFASIALGNSNFSKGYNPMVKSDKPAGMEMAFVSENIEEDFKRALDAGATEFEAIKEKPWGQKVGYLRDINGILIEICTPIDNN</sequence>
<reference evidence="2 3" key="1">
    <citation type="submission" date="2019-07" db="EMBL/GenBank/DDBJ databases">
        <title>Whole genome shotgun sequence of Cyclobacterium qasimii NBRC 106168.</title>
        <authorList>
            <person name="Hosoyama A."/>
            <person name="Uohara A."/>
            <person name="Ohji S."/>
            <person name="Ichikawa N."/>
        </authorList>
    </citation>
    <scope>NUCLEOTIDE SEQUENCE [LARGE SCALE GENOMIC DNA]</scope>
    <source>
        <strain evidence="2 3">NBRC 106168</strain>
    </source>
</reference>
<dbReference type="PANTHER" id="PTHR21366:SF22">
    <property type="entry name" value="VOC DOMAIN-CONTAINING PROTEIN"/>
    <property type="match status" value="1"/>
</dbReference>
<dbReference type="Proteomes" id="UP000321301">
    <property type="component" value="Unassembled WGS sequence"/>
</dbReference>
<dbReference type="RefSeq" id="WP_174779581.1">
    <property type="nucleotide sequence ID" value="NZ_BJYV01000006.1"/>
</dbReference>
<dbReference type="Pfam" id="PF12681">
    <property type="entry name" value="Glyoxalase_2"/>
    <property type="match status" value="1"/>
</dbReference>
<dbReference type="SUPFAM" id="SSF54593">
    <property type="entry name" value="Glyoxalase/Bleomycin resistance protein/Dihydroxybiphenyl dioxygenase"/>
    <property type="match status" value="1"/>
</dbReference>
<dbReference type="PANTHER" id="PTHR21366">
    <property type="entry name" value="GLYOXALASE FAMILY PROTEIN"/>
    <property type="match status" value="1"/>
</dbReference>
<organism evidence="2 3">
    <name type="scientific">Cyclobacterium qasimii</name>
    <dbReference type="NCBI Taxonomy" id="1350429"/>
    <lineage>
        <taxon>Bacteria</taxon>
        <taxon>Pseudomonadati</taxon>
        <taxon>Bacteroidota</taxon>
        <taxon>Cytophagia</taxon>
        <taxon>Cytophagales</taxon>
        <taxon>Cyclobacteriaceae</taxon>
        <taxon>Cyclobacterium</taxon>
    </lineage>
</organism>
<accession>A0A512CA83</accession>